<evidence type="ECO:0000313" key="3">
    <source>
        <dbReference type="Proteomes" id="UP000681720"/>
    </source>
</evidence>
<dbReference type="Proteomes" id="UP000676336">
    <property type="component" value="Unassembled WGS sequence"/>
</dbReference>
<name>A0A8S2N1W7_9BILA</name>
<dbReference type="EMBL" id="CAJOBI010003588">
    <property type="protein sequence ID" value="CAF3974091.1"/>
    <property type="molecule type" value="Genomic_DNA"/>
</dbReference>
<proteinExistence type="predicted"/>
<evidence type="ECO:0000313" key="2">
    <source>
        <dbReference type="EMBL" id="CAF3974091.1"/>
    </source>
</evidence>
<organism evidence="1 3">
    <name type="scientific">Rotaria magnacalcarata</name>
    <dbReference type="NCBI Taxonomy" id="392030"/>
    <lineage>
        <taxon>Eukaryota</taxon>
        <taxon>Metazoa</taxon>
        <taxon>Spiralia</taxon>
        <taxon>Gnathifera</taxon>
        <taxon>Rotifera</taxon>
        <taxon>Eurotatoria</taxon>
        <taxon>Bdelloidea</taxon>
        <taxon>Philodinida</taxon>
        <taxon>Philodinidae</taxon>
        <taxon>Rotaria</taxon>
    </lineage>
</organism>
<feature type="non-terminal residue" evidence="1">
    <location>
        <position position="1"/>
    </location>
</feature>
<dbReference type="Proteomes" id="UP000681720">
    <property type="component" value="Unassembled WGS sequence"/>
</dbReference>
<comment type="caution">
    <text evidence="1">The sequence shown here is derived from an EMBL/GenBank/DDBJ whole genome shotgun (WGS) entry which is preliminary data.</text>
</comment>
<protein>
    <submittedName>
        <fullName evidence="1">Uncharacterized protein</fullName>
    </submittedName>
</protein>
<reference evidence="1" key="1">
    <citation type="submission" date="2021-02" db="EMBL/GenBank/DDBJ databases">
        <authorList>
            <person name="Nowell W R."/>
        </authorList>
    </citation>
    <scope>NUCLEOTIDE SEQUENCE</scope>
</reference>
<dbReference type="AlphaFoldDB" id="A0A8S2N1W7"/>
<evidence type="ECO:0000313" key="1">
    <source>
        <dbReference type="EMBL" id="CAF3972189.1"/>
    </source>
</evidence>
<gene>
    <name evidence="1" type="ORF">GIL414_LOCUS10213</name>
    <name evidence="2" type="ORF">SMN809_LOCUS10486</name>
</gene>
<dbReference type="EMBL" id="CAJOBJ010003627">
    <property type="protein sequence ID" value="CAF3972189.1"/>
    <property type="molecule type" value="Genomic_DNA"/>
</dbReference>
<accession>A0A8S2N1W7</accession>
<sequence>INDQNSGTAIKEFCRRPIEHLMHRNHSECDELAIAYFSNLRKENWIDIMMLESGARVDTIDAYNLPIWSSSLKLMTLEKHIFNTAINQQYKTNGRCYIDLCEYDKGSHITNNGCEVISNYSHGYALEFNKSIDYPNPRPEYIRVIIIEWPTKSSIRVAHIVSADIQCSLLSARCCESFDDYCQQVD</sequence>